<reference evidence="1" key="1">
    <citation type="submission" date="2021-02" db="EMBL/GenBank/DDBJ databases">
        <authorList>
            <person name="Bekaert M."/>
        </authorList>
    </citation>
    <scope>NUCLEOTIDE SEQUENCE</scope>
    <source>
        <strain evidence="1">IoA-00</strain>
    </source>
</reference>
<keyword evidence="2" id="KW-1185">Reference proteome</keyword>
<accession>A0A7R8CZ50</accession>
<name>A0A7R8CZ50_LEPSM</name>
<evidence type="ECO:0000313" key="2">
    <source>
        <dbReference type="Proteomes" id="UP000675881"/>
    </source>
</evidence>
<sequence>MARSSRVAEVPQVAKSKILKEYEISTQDKTKRLFTLIDNPGDYSVTEIVSHARNYILNITQLREYIIKQIIVRSLPDTQRTRLSVQFADVGLDEFIWIGKLNLTMTEISSVLNTIKDNQKPKHRGTDKRKEFFYHKKRLHISVPKLRVRTTIMASGNRPDIKSL</sequence>
<protein>
    <submittedName>
        <fullName evidence="1">(salmon louse) hypothetical protein</fullName>
    </submittedName>
</protein>
<dbReference type="EMBL" id="HG994585">
    <property type="protein sequence ID" value="CAF2973484.1"/>
    <property type="molecule type" value="Genomic_DNA"/>
</dbReference>
<dbReference type="AlphaFoldDB" id="A0A7R8CZ50"/>
<gene>
    <name evidence="1" type="ORF">LSAA_12306</name>
</gene>
<evidence type="ECO:0000313" key="1">
    <source>
        <dbReference type="EMBL" id="CAF2973484.1"/>
    </source>
</evidence>
<organism evidence="1 2">
    <name type="scientific">Lepeophtheirus salmonis</name>
    <name type="common">Salmon louse</name>
    <name type="synonym">Caligus salmonis</name>
    <dbReference type="NCBI Taxonomy" id="72036"/>
    <lineage>
        <taxon>Eukaryota</taxon>
        <taxon>Metazoa</taxon>
        <taxon>Ecdysozoa</taxon>
        <taxon>Arthropoda</taxon>
        <taxon>Crustacea</taxon>
        <taxon>Multicrustacea</taxon>
        <taxon>Hexanauplia</taxon>
        <taxon>Copepoda</taxon>
        <taxon>Siphonostomatoida</taxon>
        <taxon>Caligidae</taxon>
        <taxon>Lepeophtheirus</taxon>
    </lineage>
</organism>
<dbReference type="Proteomes" id="UP000675881">
    <property type="component" value="Chromosome 6"/>
</dbReference>
<proteinExistence type="predicted"/>